<evidence type="ECO:0000313" key="2">
    <source>
        <dbReference type="EMBL" id="KAK8246378.1"/>
    </source>
</evidence>
<sequence length="396" mass="44257">MAGAHQDAAAAMRILGSFFAVAISITAAYRQVWPPSPAPPAGPKTVVHEDLPFNYFQPGGLSRLGMCTYGDFLHQAAYPVPVQPQSTYADLLLSLFINGTRCSPSEAPIPYDSARFFRVMAESGFDHVFSNSIRIFLDLFTTAFPLVDSSLSPYMVLLWVFLAFNFAHMAFVMVHEFLMSWTCYFLYLVFQWAKSTLICAISSWAKPYMLGFLRGTSLQDHFEGVIMILCPFLGSIILECLHHQFPIFSLDCVGTFSTLSYLLGVVATQFDNAHMQTYISPMQTYVLELPVAPRTALDTSLRLKLLSFLVIPAYGLAFPGHSTIDICLLIDAIGCRESYTIVSRLFPKQIIFHATIQTLKEPNFHACVKWGVALFGIWISRRFGVVGTLLGRARWC</sequence>
<accession>A0ABR1Z1V8</accession>
<comment type="caution">
    <text evidence="2">The sequence shown here is derived from an EMBL/GenBank/DDBJ whole genome shotgun (WGS) entry which is preliminary data.</text>
</comment>
<proteinExistence type="predicted"/>
<keyword evidence="1" id="KW-0812">Transmembrane</keyword>
<evidence type="ECO:0000313" key="3">
    <source>
        <dbReference type="Proteomes" id="UP001492380"/>
    </source>
</evidence>
<name>A0ABR1Z1V8_9PEZI</name>
<keyword evidence="1" id="KW-1133">Transmembrane helix</keyword>
<dbReference type="EMBL" id="JBBWRZ010000001">
    <property type="protein sequence ID" value="KAK8246378.1"/>
    <property type="molecule type" value="Genomic_DNA"/>
</dbReference>
<feature type="transmembrane region" description="Helical" evidence="1">
    <location>
        <begin position="12"/>
        <end position="29"/>
    </location>
</feature>
<feature type="transmembrane region" description="Helical" evidence="1">
    <location>
        <begin position="184"/>
        <end position="204"/>
    </location>
</feature>
<feature type="transmembrane region" description="Helical" evidence="1">
    <location>
        <begin position="154"/>
        <end position="172"/>
    </location>
</feature>
<protein>
    <submittedName>
        <fullName evidence="2">Uncharacterized protein</fullName>
    </submittedName>
</protein>
<reference evidence="2 3" key="1">
    <citation type="submission" date="2024-04" db="EMBL/GenBank/DDBJ databases">
        <title>Phyllosticta paracitricarpa is synonymous to the EU quarantine fungus P. citricarpa based on phylogenomic analyses.</title>
        <authorList>
            <consortium name="Lawrence Berkeley National Laboratory"/>
            <person name="Van Ingen-Buijs V.A."/>
            <person name="Van Westerhoven A.C."/>
            <person name="Haridas S."/>
            <person name="Skiadas P."/>
            <person name="Martin F."/>
            <person name="Groenewald J.Z."/>
            <person name="Crous P.W."/>
            <person name="Seidl M.F."/>
        </authorList>
    </citation>
    <scope>NUCLEOTIDE SEQUENCE [LARGE SCALE GENOMIC DNA]</scope>
    <source>
        <strain evidence="2 3">CBS 123374</strain>
    </source>
</reference>
<gene>
    <name evidence="2" type="ORF">HDK90DRAFT_506167</name>
</gene>
<keyword evidence="3" id="KW-1185">Reference proteome</keyword>
<keyword evidence="1" id="KW-0472">Membrane</keyword>
<dbReference type="Proteomes" id="UP001492380">
    <property type="component" value="Unassembled WGS sequence"/>
</dbReference>
<organism evidence="2 3">
    <name type="scientific">Phyllosticta capitalensis</name>
    <dbReference type="NCBI Taxonomy" id="121624"/>
    <lineage>
        <taxon>Eukaryota</taxon>
        <taxon>Fungi</taxon>
        <taxon>Dikarya</taxon>
        <taxon>Ascomycota</taxon>
        <taxon>Pezizomycotina</taxon>
        <taxon>Dothideomycetes</taxon>
        <taxon>Dothideomycetes incertae sedis</taxon>
        <taxon>Botryosphaeriales</taxon>
        <taxon>Phyllostictaceae</taxon>
        <taxon>Phyllosticta</taxon>
    </lineage>
</organism>
<evidence type="ECO:0000256" key="1">
    <source>
        <dbReference type="SAM" id="Phobius"/>
    </source>
</evidence>